<organism evidence="2 3">
    <name type="scientific">Phyllosticta citricarpa</name>
    <dbReference type="NCBI Taxonomy" id="55181"/>
    <lineage>
        <taxon>Eukaryota</taxon>
        <taxon>Fungi</taxon>
        <taxon>Dikarya</taxon>
        <taxon>Ascomycota</taxon>
        <taxon>Pezizomycotina</taxon>
        <taxon>Dothideomycetes</taxon>
        <taxon>Dothideomycetes incertae sedis</taxon>
        <taxon>Botryosphaeriales</taxon>
        <taxon>Phyllostictaceae</taxon>
        <taxon>Phyllosticta</taxon>
    </lineage>
</organism>
<accession>A0ABR1LEN8</accession>
<feature type="region of interest" description="Disordered" evidence="1">
    <location>
        <begin position="179"/>
        <end position="199"/>
    </location>
</feature>
<keyword evidence="3" id="KW-1185">Reference proteome</keyword>
<gene>
    <name evidence="2" type="ORF">IWX46DRAFT_612802</name>
</gene>
<evidence type="ECO:0000256" key="1">
    <source>
        <dbReference type="SAM" id="MobiDB-lite"/>
    </source>
</evidence>
<reference evidence="2 3" key="1">
    <citation type="submission" date="2024-04" db="EMBL/GenBank/DDBJ databases">
        <title>Phyllosticta paracitricarpa is synonymous to the EU quarantine fungus P. citricarpa based on phylogenomic analyses.</title>
        <authorList>
            <consortium name="Lawrence Berkeley National Laboratory"/>
            <person name="Van Ingen-Buijs V.A."/>
            <person name="Van Westerhoven A.C."/>
            <person name="Haridas S."/>
            <person name="Skiadas P."/>
            <person name="Martin F."/>
            <person name="Groenewald J.Z."/>
            <person name="Crous P.W."/>
            <person name="Seidl M.F."/>
        </authorList>
    </citation>
    <scope>NUCLEOTIDE SEQUENCE [LARGE SCALE GENOMIC DNA]</scope>
    <source>
        <strain evidence="2 3">CBS 122670</strain>
    </source>
</reference>
<dbReference type="EMBL" id="JBBPDW010000044">
    <property type="protein sequence ID" value="KAK7533699.1"/>
    <property type="molecule type" value="Genomic_DNA"/>
</dbReference>
<sequence length="199" mass="21868">MSIPKLHQLCFPCRNVAPCFENLPSFSLVGGGCIGRQILRDSCTGCRSLLGRLGLPTRTWHSSTGDGFECVAKAVLRRGEAKRWRLRDWYPCLDAAMVSGEAGTGAAGRRAGVEQAQSKGISVVSKIKWEDSQALKEFEAPNALSAAVNDSTLVQHQPRFESATLCACLHSVLGVRNKNDNNRLRRKKGRRQSDEIKKD</sequence>
<evidence type="ECO:0000313" key="2">
    <source>
        <dbReference type="EMBL" id="KAK7533699.1"/>
    </source>
</evidence>
<name>A0ABR1LEN8_9PEZI</name>
<dbReference type="Proteomes" id="UP001365128">
    <property type="component" value="Unassembled WGS sequence"/>
</dbReference>
<evidence type="ECO:0000313" key="3">
    <source>
        <dbReference type="Proteomes" id="UP001365128"/>
    </source>
</evidence>
<dbReference type="PROSITE" id="PS51257">
    <property type="entry name" value="PROKAR_LIPOPROTEIN"/>
    <property type="match status" value="1"/>
</dbReference>
<protein>
    <submittedName>
        <fullName evidence="2">Uncharacterized protein</fullName>
    </submittedName>
</protein>
<proteinExistence type="predicted"/>
<comment type="caution">
    <text evidence="2">The sequence shown here is derived from an EMBL/GenBank/DDBJ whole genome shotgun (WGS) entry which is preliminary data.</text>
</comment>